<accession>A0A3N4IK26</accession>
<evidence type="ECO:0000313" key="3">
    <source>
        <dbReference type="Proteomes" id="UP000275078"/>
    </source>
</evidence>
<keyword evidence="3" id="KW-1185">Reference proteome</keyword>
<feature type="region of interest" description="Disordered" evidence="1">
    <location>
        <begin position="135"/>
        <end position="161"/>
    </location>
</feature>
<reference evidence="2 3" key="1">
    <citation type="journal article" date="2018" name="Nat. Ecol. Evol.">
        <title>Pezizomycetes genomes reveal the molecular basis of ectomycorrhizal truffle lifestyle.</title>
        <authorList>
            <person name="Murat C."/>
            <person name="Payen T."/>
            <person name="Noel B."/>
            <person name="Kuo A."/>
            <person name="Morin E."/>
            <person name="Chen J."/>
            <person name="Kohler A."/>
            <person name="Krizsan K."/>
            <person name="Balestrini R."/>
            <person name="Da Silva C."/>
            <person name="Montanini B."/>
            <person name="Hainaut M."/>
            <person name="Levati E."/>
            <person name="Barry K.W."/>
            <person name="Belfiori B."/>
            <person name="Cichocki N."/>
            <person name="Clum A."/>
            <person name="Dockter R.B."/>
            <person name="Fauchery L."/>
            <person name="Guy J."/>
            <person name="Iotti M."/>
            <person name="Le Tacon F."/>
            <person name="Lindquist E.A."/>
            <person name="Lipzen A."/>
            <person name="Malagnac F."/>
            <person name="Mello A."/>
            <person name="Molinier V."/>
            <person name="Miyauchi S."/>
            <person name="Poulain J."/>
            <person name="Riccioni C."/>
            <person name="Rubini A."/>
            <person name="Sitrit Y."/>
            <person name="Splivallo R."/>
            <person name="Traeger S."/>
            <person name="Wang M."/>
            <person name="Zifcakova L."/>
            <person name="Wipf D."/>
            <person name="Zambonelli A."/>
            <person name="Paolocci F."/>
            <person name="Nowrousian M."/>
            <person name="Ottonello S."/>
            <person name="Baldrian P."/>
            <person name="Spatafora J.W."/>
            <person name="Henrissat B."/>
            <person name="Nagy L.G."/>
            <person name="Aury J.M."/>
            <person name="Wincker P."/>
            <person name="Grigoriev I.V."/>
            <person name="Bonfante P."/>
            <person name="Martin F.M."/>
        </authorList>
    </citation>
    <scope>NUCLEOTIDE SEQUENCE [LARGE SCALE GENOMIC DNA]</scope>
    <source>
        <strain evidence="2 3">RN42</strain>
    </source>
</reference>
<organism evidence="2 3">
    <name type="scientific">Ascobolus immersus RN42</name>
    <dbReference type="NCBI Taxonomy" id="1160509"/>
    <lineage>
        <taxon>Eukaryota</taxon>
        <taxon>Fungi</taxon>
        <taxon>Dikarya</taxon>
        <taxon>Ascomycota</taxon>
        <taxon>Pezizomycotina</taxon>
        <taxon>Pezizomycetes</taxon>
        <taxon>Pezizales</taxon>
        <taxon>Ascobolaceae</taxon>
        <taxon>Ascobolus</taxon>
    </lineage>
</organism>
<evidence type="ECO:0000256" key="1">
    <source>
        <dbReference type="SAM" id="MobiDB-lite"/>
    </source>
</evidence>
<gene>
    <name evidence="2" type="ORF">BJ508DRAFT_301854</name>
</gene>
<evidence type="ECO:0000313" key="2">
    <source>
        <dbReference type="EMBL" id="RPA86492.1"/>
    </source>
</evidence>
<protein>
    <submittedName>
        <fullName evidence="2">Uncharacterized protein</fullName>
    </submittedName>
</protein>
<feature type="compositionally biased region" description="Pro residues" evidence="1">
    <location>
        <begin position="147"/>
        <end position="161"/>
    </location>
</feature>
<feature type="compositionally biased region" description="Basic and acidic residues" evidence="1">
    <location>
        <begin position="48"/>
        <end position="68"/>
    </location>
</feature>
<feature type="region of interest" description="Disordered" evidence="1">
    <location>
        <begin position="1"/>
        <end position="119"/>
    </location>
</feature>
<dbReference type="Proteomes" id="UP000275078">
    <property type="component" value="Unassembled WGS sequence"/>
</dbReference>
<name>A0A3N4IK26_ASCIM</name>
<dbReference type="EMBL" id="ML119649">
    <property type="protein sequence ID" value="RPA86492.1"/>
    <property type="molecule type" value="Genomic_DNA"/>
</dbReference>
<sequence length="222" mass="25343">MPRIVELRSPTTYRPPSRYNPHTGASMSTAAVANYPHHSSFRGYSESPSREHPFRESSSSRHRERESYTPRSFARMASTTPRYAPENTAYTPRSSLSTSRRRETHREERNFSSPDLDGLTPTKIVKKYVYEIPCSRPNESSSRHPPPRYPPAPRASPPRVPPVSYEGAIVANGMGYFTEGARPYGAVDGGRYESRAEKRERERSLNAAAWRPERVTVDWAWR</sequence>
<dbReference type="AlphaFoldDB" id="A0A3N4IK26"/>
<feature type="compositionally biased region" description="Basic and acidic residues" evidence="1">
    <location>
        <begin position="100"/>
        <end position="110"/>
    </location>
</feature>
<proteinExistence type="predicted"/>